<dbReference type="PANTHER" id="PTHR42973">
    <property type="entry name" value="BINDING OXIDOREDUCTASE, PUTATIVE (AFU_ORTHOLOGUE AFUA_1G17690)-RELATED"/>
    <property type="match status" value="1"/>
</dbReference>
<dbReference type="Gene3D" id="3.30.465.10">
    <property type="match status" value="1"/>
</dbReference>
<dbReference type="InterPro" id="IPR036318">
    <property type="entry name" value="FAD-bd_PCMH-like_sf"/>
</dbReference>
<evidence type="ECO:0000256" key="4">
    <source>
        <dbReference type="ARBA" id="ARBA00022827"/>
    </source>
</evidence>
<evidence type="ECO:0000313" key="7">
    <source>
        <dbReference type="EMBL" id="KAK0661887.1"/>
    </source>
</evidence>
<dbReference type="Gene3D" id="3.40.462.20">
    <property type="match status" value="1"/>
</dbReference>
<keyword evidence="8" id="KW-1185">Reference proteome</keyword>
<accession>A0AA39Z1X2</accession>
<evidence type="ECO:0000313" key="8">
    <source>
        <dbReference type="Proteomes" id="UP001175001"/>
    </source>
</evidence>
<gene>
    <name evidence="7" type="ORF">DIS24_g2173</name>
</gene>
<dbReference type="GO" id="GO:0071949">
    <property type="term" value="F:FAD binding"/>
    <property type="evidence" value="ECO:0007669"/>
    <property type="project" value="InterPro"/>
</dbReference>
<evidence type="ECO:0000256" key="1">
    <source>
        <dbReference type="ARBA" id="ARBA00001974"/>
    </source>
</evidence>
<dbReference type="InterPro" id="IPR016167">
    <property type="entry name" value="FAD-bd_PCMH_sub1"/>
</dbReference>
<evidence type="ECO:0000256" key="5">
    <source>
        <dbReference type="ARBA" id="ARBA00023002"/>
    </source>
</evidence>
<dbReference type="InterPro" id="IPR050416">
    <property type="entry name" value="FAD-linked_Oxidoreductase"/>
</dbReference>
<name>A0AA39Z1X2_9PEZI</name>
<evidence type="ECO:0000259" key="6">
    <source>
        <dbReference type="PROSITE" id="PS51387"/>
    </source>
</evidence>
<dbReference type="Proteomes" id="UP001175001">
    <property type="component" value="Unassembled WGS sequence"/>
</dbReference>
<keyword evidence="5" id="KW-0560">Oxidoreductase</keyword>
<comment type="similarity">
    <text evidence="2">Belongs to the oxygen-dependent FAD-linked oxidoreductase family.</text>
</comment>
<dbReference type="EMBL" id="JAUJDW010000007">
    <property type="protein sequence ID" value="KAK0661887.1"/>
    <property type="molecule type" value="Genomic_DNA"/>
</dbReference>
<feature type="domain" description="FAD-binding PCMH-type" evidence="6">
    <location>
        <begin position="38"/>
        <end position="208"/>
    </location>
</feature>
<dbReference type="Pfam" id="PF08031">
    <property type="entry name" value="BBE"/>
    <property type="match status" value="1"/>
</dbReference>
<evidence type="ECO:0000256" key="2">
    <source>
        <dbReference type="ARBA" id="ARBA00005466"/>
    </source>
</evidence>
<dbReference type="InterPro" id="IPR016169">
    <property type="entry name" value="FAD-bd_PCMH_sub2"/>
</dbReference>
<protein>
    <submittedName>
        <fullName evidence="7">FAD-linked oxidoreductase</fullName>
    </submittedName>
</protein>
<dbReference type="PANTHER" id="PTHR42973:SF39">
    <property type="entry name" value="FAD-BINDING PCMH-TYPE DOMAIN-CONTAINING PROTEIN"/>
    <property type="match status" value="1"/>
</dbReference>
<dbReference type="PROSITE" id="PS51387">
    <property type="entry name" value="FAD_PCMH"/>
    <property type="match status" value="1"/>
</dbReference>
<dbReference type="GO" id="GO:0016491">
    <property type="term" value="F:oxidoreductase activity"/>
    <property type="evidence" value="ECO:0007669"/>
    <property type="project" value="UniProtKB-KW"/>
</dbReference>
<organism evidence="7 8">
    <name type="scientific">Lasiodiplodia hormozganensis</name>
    <dbReference type="NCBI Taxonomy" id="869390"/>
    <lineage>
        <taxon>Eukaryota</taxon>
        <taxon>Fungi</taxon>
        <taxon>Dikarya</taxon>
        <taxon>Ascomycota</taxon>
        <taxon>Pezizomycotina</taxon>
        <taxon>Dothideomycetes</taxon>
        <taxon>Dothideomycetes incertae sedis</taxon>
        <taxon>Botryosphaeriales</taxon>
        <taxon>Botryosphaeriaceae</taxon>
        <taxon>Lasiodiplodia</taxon>
    </lineage>
</organism>
<evidence type="ECO:0000256" key="3">
    <source>
        <dbReference type="ARBA" id="ARBA00022630"/>
    </source>
</evidence>
<dbReference type="AlphaFoldDB" id="A0AA39Z1X2"/>
<sequence>MGSYDLVSELRTALKDVEVVTPQSPNYKKSIERWSDASVKEAAIVVYPTTAEEVSTTLKLATKHGMPLVVCGGQHSTSGDSSIKDGLVLDLAKMRKTTVDPSAKTITAEGGCNWKEVDEAGAPHGLATVGGTVNHTGIGGLTLGGGFGFLSGLYGLTVDNLLSVEFVLADGSVVTASETSHPDLFWAARGAGASFGVATAFTYRAYEIAHPVFMGMLVWPKSFAPTLVDFVNSTCVAPGTDGKTVIHAALMAPPDLPPGEIAVGAVVFHCGPEAEARQVLKPLLDANPLVNTTGEMPYAAVNGVLAALAPRGGRKSIKGASYPRPLSVDKFTRTMDAFQAFIRAVPSASRSLVNFENMNPDKICERGVDEMAMPHRSGRLQCAVMCVWESEEDDAVVRQWGRQIAAIINEPGEADEGKENFEYVNYDGMGSGPEKVYGPNYKRLTQLKAKYDPTNVFKKNVEIKPAV</sequence>
<dbReference type="Pfam" id="PF01565">
    <property type="entry name" value="FAD_binding_4"/>
    <property type="match status" value="1"/>
</dbReference>
<comment type="cofactor">
    <cofactor evidence="1">
        <name>FAD</name>
        <dbReference type="ChEBI" id="CHEBI:57692"/>
    </cofactor>
</comment>
<dbReference type="SUPFAM" id="SSF56176">
    <property type="entry name" value="FAD-binding/transporter-associated domain-like"/>
    <property type="match status" value="1"/>
</dbReference>
<keyword evidence="4" id="KW-0274">FAD</keyword>
<dbReference type="InterPro" id="IPR006094">
    <property type="entry name" value="Oxid_FAD_bind_N"/>
</dbReference>
<dbReference type="Gene3D" id="3.30.43.10">
    <property type="entry name" value="Uridine Diphospho-n-acetylenolpyruvylglucosamine Reductase, domain 2"/>
    <property type="match status" value="1"/>
</dbReference>
<reference evidence="7" key="1">
    <citation type="submission" date="2023-06" db="EMBL/GenBank/DDBJ databases">
        <title>Multi-omics analyses reveal the molecular pathogenesis toolkit of Lasiodiplodia hormozganensis, a cross-kingdom pathogen.</title>
        <authorList>
            <person name="Felix C."/>
            <person name="Meneses R."/>
            <person name="Goncalves M.F.M."/>
            <person name="Tilleman L."/>
            <person name="Duarte A.S."/>
            <person name="Jorrin-Novo J.V."/>
            <person name="Van De Peer Y."/>
            <person name="Deforce D."/>
            <person name="Van Nieuwerburgh F."/>
            <person name="Esteves A.C."/>
            <person name="Alves A."/>
        </authorList>
    </citation>
    <scope>NUCLEOTIDE SEQUENCE</scope>
    <source>
        <strain evidence="7">CBS 339.90</strain>
    </source>
</reference>
<dbReference type="InterPro" id="IPR012951">
    <property type="entry name" value="BBE"/>
</dbReference>
<comment type="caution">
    <text evidence="7">The sequence shown here is derived from an EMBL/GenBank/DDBJ whole genome shotgun (WGS) entry which is preliminary data.</text>
</comment>
<dbReference type="InterPro" id="IPR016166">
    <property type="entry name" value="FAD-bd_PCMH"/>
</dbReference>
<proteinExistence type="inferred from homology"/>
<keyword evidence="3" id="KW-0285">Flavoprotein</keyword>